<evidence type="ECO:0000313" key="3">
    <source>
        <dbReference type="EMBL" id="AAZ65587.1"/>
    </source>
</evidence>
<geneLocation type="plasmid" evidence="3">
    <name>megaplasmid</name>
</geneLocation>
<dbReference type="Gene3D" id="3.40.190.150">
    <property type="entry name" value="Bordetella uptake gene, domain 1"/>
    <property type="match status" value="1"/>
</dbReference>
<evidence type="ECO:0000256" key="2">
    <source>
        <dbReference type="SAM" id="SignalP"/>
    </source>
</evidence>
<keyword evidence="2" id="KW-0732">Signal</keyword>
<evidence type="ECO:0000256" key="1">
    <source>
        <dbReference type="ARBA" id="ARBA00006987"/>
    </source>
</evidence>
<dbReference type="Gene3D" id="3.40.190.10">
    <property type="entry name" value="Periplasmic binding protein-like II"/>
    <property type="match status" value="1"/>
</dbReference>
<accession>Q46MP0</accession>
<dbReference type="InterPro" id="IPR005064">
    <property type="entry name" value="BUG"/>
</dbReference>
<dbReference type="PANTHER" id="PTHR42928">
    <property type="entry name" value="TRICARBOXYLATE-BINDING PROTEIN"/>
    <property type="match status" value="1"/>
</dbReference>
<dbReference type="SUPFAM" id="SSF53850">
    <property type="entry name" value="Periplasmic binding protein-like II"/>
    <property type="match status" value="1"/>
</dbReference>
<dbReference type="AlphaFoldDB" id="Q46MP0"/>
<dbReference type="KEGG" id="reu:Reut_C6283"/>
<dbReference type="Pfam" id="PF03401">
    <property type="entry name" value="TctC"/>
    <property type="match status" value="1"/>
</dbReference>
<organism evidence="3">
    <name type="scientific">Cupriavidus pinatubonensis (strain JMP 134 / LMG 1197)</name>
    <name type="common">Cupriavidus necator (strain JMP 134)</name>
    <dbReference type="NCBI Taxonomy" id="264198"/>
    <lineage>
        <taxon>Bacteria</taxon>
        <taxon>Pseudomonadati</taxon>
        <taxon>Pseudomonadota</taxon>
        <taxon>Betaproteobacteria</taxon>
        <taxon>Burkholderiales</taxon>
        <taxon>Burkholderiaceae</taxon>
        <taxon>Cupriavidus</taxon>
    </lineage>
</organism>
<protein>
    <submittedName>
        <fullName evidence="3">Uncharacterized protein UPF0065</fullName>
    </submittedName>
</protein>
<feature type="signal peptide" evidence="2">
    <location>
        <begin position="1"/>
        <end position="22"/>
    </location>
</feature>
<dbReference type="PANTHER" id="PTHR42928:SF5">
    <property type="entry name" value="BLR1237 PROTEIN"/>
    <property type="match status" value="1"/>
</dbReference>
<comment type="similarity">
    <text evidence="1">Belongs to the UPF0065 (bug) family.</text>
</comment>
<gene>
    <name evidence="3" type="ordered locus">Reut_C6283</name>
</gene>
<name>Q46MP0_CUPPJ</name>
<sequence>MTIFRRIIVCCAISMAALVAHAKDFPDKPIKFIVPFSAGGSTDITARAVAEAMSKYLGERVVVENRPGAAGSLGAAMVARSAADGYTMLAGGVGPISVVPEVDGNLPYNPSKDLEAVGQITNNDYALVVNSASSFKTVRDLFDAAKARPGQVSYMTTGIGGPLHVSMEYFAKKQDLKLNHIPYQGENQAVTDLLTGRLDVALMSVTAIAPLVKSGKVRPIALMGFKRSPVLPNVPTIRESGYKDFEIPVWLGLFVPKGTPQVAVDKLHSALQKALQQQDVKSRLLELGADPVGGSRDEYLTFLSSESVRWKTRVAETGIRR</sequence>
<dbReference type="CDD" id="cd07012">
    <property type="entry name" value="PBP2_Bug_TTT"/>
    <property type="match status" value="1"/>
</dbReference>
<reference evidence="3" key="1">
    <citation type="submission" date="2005-08" db="EMBL/GenBank/DDBJ databases">
        <title>Complete sequence of a megaplasmid of Ralstonia eutropha JMP134.</title>
        <authorList>
            <person name="Copeland A."/>
            <person name="Lucas S."/>
            <person name="Lapidus A."/>
            <person name="Barry K."/>
            <person name="Detter J.C."/>
            <person name="Glavina T."/>
            <person name="Hammon N."/>
            <person name="Israni S."/>
            <person name="Pitluck S."/>
            <person name="Goltsman E."/>
            <person name="Martinez M."/>
            <person name="Vergez L."/>
            <person name="Larimer F."/>
            <person name="Land M."/>
            <person name="Lykidis A."/>
            <person name="Richardson P."/>
        </authorList>
    </citation>
    <scope>NUCLEOTIDE SEQUENCE [LARGE SCALE GENOMIC DNA]</scope>
    <source>
        <strain evidence="3">JMP134</strain>
        <plasmid evidence="3">megaplasmid</plasmid>
    </source>
</reference>
<dbReference type="HOGENOM" id="CLU_045683_0_1_4"/>
<dbReference type="PIRSF" id="PIRSF017082">
    <property type="entry name" value="YflP"/>
    <property type="match status" value="1"/>
</dbReference>
<dbReference type="eggNOG" id="COG3181">
    <property type="taxonomic scope" value="Bacteria"/>
</dbReference>
<dbReference type="OrthoDB" id="8678477at2"/>
<dbReference type="InterPro" id="IPR042100">
    <property type="entry name" value="Bug_dom1"/>
</dbReference>
<proteinExistence type="inferred from homology"/>
<dbReference type="EMBL" id="CP000092">
    <property type="protein sequence ID" value="AAZ65587.1"/>
    <property type="molecule type" value="Genomic_DNA"/>
</dbReference>
<keyword evidence="3" id="KW-0614">Plasmid</keyword>
<feature type="chain" id="PRO_5004232432" evidence="2">
    <location>
        <begin position="23"/>
        <end position="321"/>
    </location>
</feature>